<evidence type="ECO:0000256" key="2">
    <source>
        <dbReference type="ARBA" id="ARBA00022664"/>
    </source>
</evidence>
<dbReference type="InterPro" id="IPR007590">
    <property type="entry name" value="Saf4/Yju2"/>
</dbReference>
<dbReference type="EMBL" id="MU858049">
    <property type="protein sequence ID" value="KAK4219187.1"/>
    <property type="molecule type" value="Genomic_DNA"/>
</dbReference>
<dbReference type="GO" id="GO:0071006">
    <property type="term" value="C:U2-type catalytic step 1 spliceosome"/>
    <property type="evidence" value="ECO:0007669"/>
    <property type="project" value="UniProtKB-UniRule"/>
</dbReference>
<evidence type="ECO:0000256" key="1">
    <source>
        <dbReference type="ARBA" id="ARBA00004123"/>
    </source>
</evidence>
<feature type="binding site" evidence="8">
    <location>
        <position position="50"/>
    </location>
    <ligand>
        <name>Zn(2+)</name>
        <dbReference type="ChEBI" id="CHEBI:29105"/>
    </ligand>
</feature>
<protein>
    <recommendedName>
        <fullName evidence="8">Splicing factor YJU2</fullName>
    </recommendedName>
</protein>
<gene>
    <name evidence="11" type="ORF">QBC37DRAFT_410476</name>
</gene>
<evidence type="ECO:0000256" key="6">
    <source>
        <dbReference type="ARBA" id="ARBA00023187"/>
    </source>
</evidence>
<dbReference type="HAMAP" id="MF_03226">
    <property type="entry name" value="YJU2"/>
    <property type="match status" value="1"/>
</dbReference>
<comment type="subunit">
    <text evidence="8">Component of the spliceosome. Present in the activated B complex, the catalytically activated B* complex which catalyzes the branching, the catalytic step 1 C complex catalyzing the exon ligation, and the postcatalytic P complex containing the ligated exons (mRNA) and the excised lariat intron.</text>
</comment>
<dbReference type="GO" id="GO:0000349">
    <property type="term" value="P:generation of catalytic spliceosome for first transesterification step"/>
    <property type="evidence" value="ECO:0007669"/>
    <property type="project" value="UniProtKB-UniRule"/>
</dbReference>
<keyword evidence="9" id="KW-0175">Coiled coil</keyword>
<feature type="binding site" evidence="8">
    <location>
        <position position="84"/>
    </location>
    <ligand>
        <name>Zn(2+)</name>
        <dbReference type="ChEBI" id="CHEBI:29105"/>
    </ligand>
</feature>
<keyword evidence="5 8" id="KW-0862">Zinc</keyword>
<keyword evidence="7 8" id="KW-0539">Nucleus</keyword>
<keyword evidence="12" id="KW-1185">Reference proteome</keyword>
<comment type="subcellular location">
    <subcellularLocation>
        <location evidence="1 8">Nucleus</location>
    </subcellularLocation>
</comment>
<name>A0AAN7BDC3_9PEZI</name>
<keyword evidence="2" id="KW-0507">mRNA processing</keyword>
<sequence>MSERKVLAKYYPPDFDPAAIGRTKKSKADKANRFATVRLMAPFSMKCTSCGEFIYRGRKFNARKEIPPDERYLNIQIFRFYIKCTRCSGEIVFKTDPRNMDYVVERGAKRNVDPWKRGLTGDGREDETDEERLDRIEREMAQAEGSEHAVMLERNAMEELEAKTADAKREMAVADALDTIRSRNARLARAQREGVEVEVLVGGVEKEEEERRRREEEEDEIAAKKAFAWAKRQEEEEEEVIMEVVQEEGEDEQAVEVTNGASSSSGGGDIKKDDDAAAVAVAGFVDSPAVAALKPAVKRAAEEAPPPTFEKRAKKPKKNYSALLGIKKKA</sequence>
<comment type="caution">
    <text evidence="11">The sequence shown here is derived from an EMBL/GenBank/DDBJ whole genome shotgun (WGS) entry which is preliminary data.</text>
</comment>
<dbReference type="Pfam" id="PF04502">
    <property type="entry name" value="Saf4_Yju2"/>
    <property type="match status" value="1"/>
</dbReference>
<evidence type="ECO:0000256" key="8">
    <source>
        <dbReference type="HAMAP-Rule" id="MF_03226"/>
    </source>
</evidence>
<dbReference type="GO" id="GO:0046872">
    <property type="term" value="F:metal ion binding"/>
    <property type="evidence" value="ECO:0007669"/>
    <property type="project" value="UniProtKB-KW"/>
</dbReference>
<accession>A0AAN7BDC3</accession>
<reference evidence="11" key="2">
    <citation type="submission" date="2023-05" db="EMBL/GenBank/DDBJ databases">
        <authorList>
            <consortium name="Lawrence Berkeley National Laboratory"/>
            <person name="Steindorff A."/>
            <person name="Hensen N."/>
            <person name="Bonometti L."/>
            <person name="Westerberg I."/>
            <person name="Brannstrom I.O."/>
            <person name="Guillou S."/>
            <person name="Cros-Aarteil S."/>
            <person name="Calhoun S."/>
            <person name="Haridas S."/>
            <person name="Kuo A."/>
            <person name="Mondo S."/>
            <person name="Pangilinan J."/>
            <person name="Riley R."/>
            <person name="Labutti K."/>
            <person name="Andreopoulos B."/>
            <person name="Lipzen A."/>
            <person name="Chen C."/>
            <person name="Yanf M."/>
            <person name="Daum C."/>
            <person name="Ng V."/>
            <person name="Clum A."/>
            <person name="Ohm R."/>
            <person name="Martin F."/>
            <person name="Silar P."/>
            <person name="Natvig D."/>
            <person name="Lalanne C."/>
            <person name="Gautier V."/>
            <person name="Ament-Velasquez S.L."/>
            <person name="Kruys A."/>
            <person name="Hutchinson M.I."/>
            <person name="Powell A.J."/>
            <person name="Barry K."/>
            <person name="Miller A.N."/>
            <person name="Grigoriev I.V."/>
            <person name="Debuchy R."/>
            <person name="Gladieux P."/>
            <person name="Thoren M.H."/>
            <person name="Johannesson H."/>
        </authorList>
    </citation>
    <scope>NUCLEOTIDE SEQUENCE</scope>
    <source>
        <strain evidence="11">PSN293</strain>
    </source>
</reference>
<evidence type="ECO:0000313" key="11">
    <source>
        <dbReference type="EMBL" id="KAK4219187.1"/>
    </source>
</evidence>
<comment type="function">
    <text evidence="8">Part of the spliceosome which catalyzes two sequential transesterification reactions, first the excision of the non-coding intron from pre-mRNA and then the ligation of the coding exons to form the mature mRNA. Plays a role in stabilizing the structure of the spliceosome catalytic core and docking of the branch helix into the active site, producing 5'-exon and lariat intron-3'-intermediates.</text>
</comment>
<dbReference type="AlphaFoldDB" id="A0AAN7BDC3"/>
<feature type="binding site" evidence="8">
    <location>
        <position position="87"/>
    </location>
    <ligand>
        <name>Zn(2+)</name>
        <dbReference type="ChEBI" id="CHEBI:29105"/>
    </ligand>
</feature>
<dbReference type="PANTHER" id="PTHR12111:SF1">
    <property type="entry name" value="SPLICING FACTOR YJU2"/>
    <property type="match status" value="1"/>
</dbReference>
<feature type="binding site" evidence="8">
    <location>
        <position position="47"/>
    </location>
    <ligand>
        <name>Zn(2+)</name>
        <dbReference type="ChEBI" id="CHEBI:29105"/>
    </ligand>
</feature>
<dbReference type="InterPro" id="IPR043701">
    <property type="entry name" value="Yju2"/>
</dbReference>
<evidence type="ECO:0000256" key="7">
    <source>
        <dbReference type="ARBA" id="ARBA00023242"/>
    </source>
</evidence>
<comment type="similarity">
    <text evidence="8">Belongs to the CWC16 family. YJU2 subfamily.</text>
</comment>
<organism evidence="11 12">
    <name type="scientific">Rhypophila decipiens</name>
    <dbReference type="NCBI Taxonomy" id="261697"/>
    <lineage>
        <taxon>Eukaryota</taxon>
        <taxon>Fungi</taxon>
        <taxon>Dikarya</taxon>
        <taxon>Ascomycota</taxon>
        <taxon>Pezizomycotina</taxon>
        <taxon>Sordariomycetes</taxon>
        <taxon>Sordariomycetidae</taxon>
        <taxon>Sordariales</taxon>
        <taxon>Naviculisporaceae</taxon>
        <taxon>Rhypophila</taxon>
    </lineage>
</organism>
<dbReference type="PANTHER" id="PTHR12111">
    <property type="entry name" value="SPLICING FACTOR YJU2"/>
    <property type="match status" value="1"/>
</dbReference>
<evidence type="ECO:0000313" key="12">
    <source>
        <dbReference type="Proteomes" id="UP001301769"/>
    </source>
</evidence>
<feature type="region of interest" description="Disordered" evidence="10">
    <location>
        <begin position="248"/>
        <end position="272"/>
    </location>
</feature>
<feature type="coiled-coil region" evidence="9">
    <location>
        <begin position="126"/>
        <end position="177"/>
    </location>
</feature>
<evidence type="ECO:0000256" key="9">
    <source>
        <dbReference type="SAM" id="Coils"/>
    </source>
</evidence>
<keyword evidence="3 8" id="KW-0479">Metal-binding</keyword>
<keyword evidence="6" id="KW-0508">mRNA splicing</keyword>
<evidence type="ECO:0000256" key="10">
    <source>
        <dbReference type="SAM" id="MobiDB-lite"/>
    </source>
</evidence>
<evidence type="ECO:0000256" key="5">
    <source>
        <dbReference type="ARBA" id="ARBA00022833"/>
    </source>
</evidence>
<keyword evidence="4 8" id="KW-0747">Spliceosome</keyword>
<proteinExistence type="inferred from homology"/>
<evidence type="ECO:0000256" key="3">
    <source>
        <dbReference type="ARBA" id="ARBA00022723"/>
    </source>
</evidence>
<evidence type="ECO:0000256" key="4">
    <source>
        <dbReference type="ARBA" id="ARBA00022728"/>
    </source>
</evidence>
<feature type="region of interest" description="Disordered" evidence="10">
    <location>
        <begin position="301"/>
        <end position="330"/>
    </location>
</feature>
<reference evidence="11" key="1">
    <citation type="journal article" date="2023" name="Mol. Phylogenet. Evol.">
        <title>Genome-scale phylogeny and comparative genomics of the fungal order Sordariales.</title>
        <authorList>
            <person name="Hensen N."/>
            <person name="Bonometti L."/>
            <person name="Westerberg I."/>
            <person name="Brannstrom I.O."/>
            <person name="Guillou S."/>
            <person name="Cros-Aarteil S."/>
            <person name="Calhoun S."/>
            <person name="Haridas S."/>
            <person name="Kuo A."/>
            <person name="Mondo S."/>
            <person name="Pangilinan J."/>
            <person name="Riley R."/>
            <person name="LaButti K."/>
            <person name="Andreopoulos B."/>
            <person name="Lipzen A."/>
            <person name="Chen C."/>
            <person name="Yan M."/>
            <person name="Daum C."/>
            <person name="Ng V."/>
            <person name="Clum A."/>
            <person name="Steindorff A."/>
            <person name="Ohm R.A."/>
            <person name="Martin F."/>
            <person name="Silar P."/>
            <person name="Natvig D.O."/>
            <person name="Lalanne C."/>
            <person name="Gautier V."/>
            <person name="Ament-Velasquez S.L."/>
            <person name="Kruys A."/>
            <person name="Hutchinson M.I."/>
            <person name="Powell A.J."/>
            <person name="Barry K."/>
            <person name="Miller A.N."/>
            <person name="Grigoriev I.V."/>
            <person name="Debuchy R."/>
            <person name="Gladieux P."/>
            <person name="Hiltunen Thoren M."/>
            <person name="Johannesson H."/>
        </authorList>
    </citation>
    <scope>NUCLEOTIDE SEQUENCE</scope>
    <source>
        <strain evidence="11">PSN293</strain>
    </source>
</reference>
<dbReference type="Proteomes" id="UP001301769">
    <property type="component" value="Unassembled WGS sequence"/>
</dbReference>